<feature type="domain" description="Tetratricopeptide repeat protein 5 OB fold" evidence="2">
    <location>
        <begin position="319"/>
        <end position="411"/>
    </location>
</feature>
<dbReference type="PROSITE" id="PS50005">
    <property type="entry name" value="TPR"/>
    <property type="match status" value="1"/>
</dbReference>
<accession>A0AAE0GZ23</accession>
<dbReference type="SMART" id="SM00028">
    <property type="entry name" value="TPR"/>
    <property type="match status" value="2"/>
</dbReference>
<proteinExistence type="predicted"/>
<reference evidence="3 4" key="1">
    <citation type="journal article" date="2015" name="Genome Biol. Evol.">
        <title>Comparative Genomics of a Bacterivorous Green Alga Reveals Evolutionary Causalities and Consequences of Phago-Mixotrophic Mode of Nutrition.</title>
        <authorList>
            <person name="Burns J.A."/>
            <person name="Paasch A."/>
            <person name="Narechania A."/>
            <person name="Kim E."/>
        </authorList>
    </citation>
    <scope>NUCLEOTIDE SEQUENCE [LARGE SCALE GENOMIC DNA]</scope>
    <source>
        <strain evidence="3 4">PLY_AMNH</strain>
    </source>
</reference>
<name>A0AAE0GZ23_9CHLO</name>
<dbReference type="PANTHER" id="PTHR26312:SF194">
    <property type="entry name" value="OS01G0506200 PROTEIN"/>
    <property type="match status" value="1"/>
</dbReference>
<keyword evidence="1" id="KW-0802">TPR repeat</keyword>
<evidence type="ECO:0000313" key="3">
    <source>
        <dbReference type="EMBL" id="KAK3286989.1"/>
    </source>
</evidence>
<keyword evidence="4" id="KW-1185">Reference proteome</keyword>
<gene>
    <name evidence="3" type="ORF">CYMTET_5481</name>
</gene>
<dbReference type="Gene3D" id="2.40.50.550">
    <property type="match status" value="1"/>
</dbReference>
<evidence type="ECO:0000313" key="4">
    <source>
        <dbReference type="Proteomes" id="UP001190700"/>
    </source>
</evidence>
<comment type="caution">
    <text evidence="3">The sequence shown here is derived from an EMBL/GenBank/DDBJ whole genome shotgun (WGS) entry which is preliminary data.</text>
</comment>
<dbReference type="Gene3D" id="1.25.40.10">
    <property type="entry name" value="Tetratricopeptide repeat domain"/>
    <property type="match status" value="1"/>
</dbReference>
<evidence type="ECO:0000259" key="2">
    <source>
        <dbReference type="Pfam" id="PF16669"/>
    </source>
</evidence>
<feature type="repeat" description="TPR" evidence="1">
    <location>
        <begin position="237"/>
        <end position="270"/>
    </location>
</feature>
<dbReference type="Pfam" id="PF16669">
    <property type="entry name" value="TTC5_OB"/>
    <property type="match status" value="1"/>
</dbReference>
<dbReference type="InterPro" id="IPR032076">
    <property type="entry name" value="TTC5_OB"/>
</dbReference>
<dbReference type="InterPro" id="IPR019734">
    <property type="entry name" value="TPR_rpt"/>
</dbReference>
<dbReference type="InterPro" id="IPR038645">
    <property type="entry name" value="TTC5_OB_sf"/>
</dbReference>
<dbReference type="Proteomes" id="UP001190700">
    <property type="component" value="Unassembled WGS sequence"/>
</dbReference>
<dbReference type="AlphaFoldDB" id="A0AAE0GZ23"/>
<organism evidence="3 4">
    <name type="scientific">Cymbomonas tetramitiformis</name>
    <dbReference type="NCBI Taxonomy" id="36881"/>
    <lineage>
        <taxon>Eukaryota</taxon>
        <taxon>Viridiplantae</taxon>
        <taxon>Chlorophyta</taxon>
        <taxon>Pyramimonadophyceae</taxon>
        <taxon>Pyramimonadales</taxon>
        <taxon>Pyramimonadaceae</taxon>
        <taxon>Cymbomonas</taxon>
    </lineage>
</organism>
<protein>
    <recommendedName>
        <fullName evidence="2">Tetratricopeptide repeat protein 5 OB fold domain-containing protein</fullName>
    </recommendedName>
</protein>
<dbReference type="PANTHER" id="PTHR26312">
    <property type="entry name" value="TETRATRICOPEPTIDE REPEAT PROTEIN 5"/>
    <property type="match status" value="1"/>
</dbReference>
<dbReference type="SUPFAM" id="SSF48452">
    <property type="entry name" value="TPR-like"/>
    <property type="match status" value="1"/>
</dbReference>
<dbReference type="EMBL" id="LGRX02001050">
    <property type="protein sequence ID" value="KAK3286989.1"/>
    <property type="molecule type" value="Genomic_DNA"/>
</dbReference>
<sequence>MSTRKAELLQKLEGEVQRHLQLREETYVSDTSVQRNLDRETDKLWQKLISLDEGDDSITERARSLCLRGQLLDTSPDYSREAEVSLIKAVKLKPSSVEAWNSLGTCFWKKSDLFGAMHCFNSALKWARNKQSLQQLSMLKRSMAKGSSDGKELVEESALTWQEGAGSSDGKELVEESVQHAKDAVMLDVKDCRSWYVLGNAHMGLYFADGAARPQHLRAALKAYQNTEKAEAKSDIPDLHFNRAMVYKYLEEHQNALAGFTAAGKLDPSLPWQQEVEAIMALVSLTAELVASKGHLKPKKLAAVMNAMSTSVPSTHTLASTAQLTAGNNKGLAVSCRVMEDVAANNCIPLRYVAVDHTGACFALSVLGLSGAAIKHNSTLTLLDPRFFQAHCWWEQKELKYPCIRMETPMTHMLCGGRAPYGFKSTPTLMTTNI</sequence>
<evidence type="ECO:0000256" key="1">
    <source>
        <dbReference type="PROSITE-ProRule" id="PRU00339"/>
    </source>
</evidence>
<dbReference type="InterPro" id="IPR011990">
    <property type="entry name" value="TPR-like_helical_dom_sf"/>
</dbReference>